<sequence>MARLSLYCLFTVVLAMTMATAVRAEDDPCWAAPRELPPTLPAHLLAILTTRRAHAARPRRAFAPGARHLRRLDSQYQSLTAALLDA</sequence>
<dbReference type="EMBL" id="DF845436">
    <property type="protein sequence ID" value="GAT49348.1"/>
    <property type="molecule type" value="Genomic_DNA"/>
</dbReference>
<evidence type="ECO:0000256" key="1">
    <source>
        <dbReference type="SAM" id="SignalP"/>
    </source>
</evidence>
<protein>
    <submittedName>
        <fullName evidence="2">Uncharacterized protein</fullName>
    </submittedName>
</protein>
<keyword evidence="1" id="KW-0732">Signal</keyword>
<keyword evidence="3" id="KW-1185">Reference proteome</keyword>
<organism evidence="2 3">
    <name type="scientific">Mycena chlorophos</name>
    <name type="common">Agaric fungus</name>
    <name type="synonym">Agaricus chlorophos</name>
    <dbReference type="NCBI Taxonomy" id="658473"/>
    <lineage>
        <taxon>Eukaryota</taxon>
        <taxon>Fungi</taxon>
        <taxon>Dikarya</taxon>
        <taxon>Basidiomycota</taxon>
        <taxon>Agaricomycotina</taxon>
        <taxon>Agaricomycetes</taxon>
        <taxon>Agaricomycetidae</taxon>
        <taxon>Agaricales</taxon>
        <taxon>Marasmiineae</taxon>
        <taxon>Mycenaceae</taxon>
        <taxon>Mycena</taxon>
    </lineage>
</organism>
<dbReference type="Proteomes" id="UP000815677">
    <property type="component" value="Unassembled WGS sequence"/>
</dbReference>
<feature type="signal peptide" evidence="1">
    <location>
        <begin position="1"/>
        <end position="24"/>
    </location>
</feature>
<gene>
    <name evidence="2" type="ORF">MCHLO_06668</name>
</gene>
<reference evidence="2" key="1">
    <citation type="submission" date="2014-09" db="EMBL/GenBank/DDBJ databases">
        <title>Genome sequence of the luminous mushroom Mycena chlorophos for searching fungal bioluminescence genes.</title>
        <authorList>
            <person name="Tanaka Y."/>
            <person name="Kasuga D."/>
            <person name="Oba Y."/>
            <person name="Hase S."/>
            <person name="Sato K."/>
            <person name="Oba Y."/>
            <person name="Sakakibara Y."/>
        </authorList>
    </citation>
    <scope>NUCLEOTIDE SEQUENCE</scope>
</reference>
<proteinExistence type="predicted"/>
<name>A0ABQ0LDZ3_MYCCL</name>
<evidence type="ECO:0000313" key="3">
    <source>
        <dbReference type="Proteomes" id="UP000815677"/>
    </source>
</evidence>
<accession>A0ABQ0LDZ3</accession>
<feature type="chain" id="PRO_5046336918" evidence="1">
    <location>
        <begin position="25"/>
        <end position="86"/>
    </location>
</feature>
<evidence type="ECO:0000313" key="2">
    <source>
        <dbReference type="EMBL" id="GAT49348.1"/>
    </source>
</evidence>